<feature type="domain" description="Transcriptional repressor PaaX-like C-terminal" evidence="2">
    <location>
        <begin position="164"/>
        <end position="252"/>
    </location>
</feature>
<dbReference type="PANTHER" id="PTHR30319">
    <property type="entry name" value="PHENYLACETIC ACID REGULATOR-RELATED TRANSCRIPTIONAL REPRESSOR"/>
    <property type="match status" value="1"/>
</dbReference>
<dbReference type="InterPro" id="IPR011991">
    <property type="entry name" value="ArsR-like_HTH"/>
</dbReference>
<reference evidence="3 4" key="1">
    <citation type="journal article" date="2014" name="BMC Genomics">
        <title>Architecture and functions of a multipartite genome of the methylotrophic bacterium Paracoccus aminophilus JCM 7686, containing primary and secondary chromids.</title>
        <authorList>
            <person name="Dziewit L."/>
            <person name="Czarnecki J."/>
            <person name="Wibberg D."/>
            <person name="Radlinska M."/>
            <person name="Mrozek P."/>
            <person name="Szymczak M."/>
            <person name="Schluter A."/>
            <person name="Puhler A."/>
            <person name="Bartosik D."/>
        </authorList>
    </citation>
    <scope>NUCLEOTIDE SEQUENCE [LARGE SCALE GENOMIC DNA]</scope>
    <source>
        <strain evidence="3">JCM 7686</strain>
    </source>
</reference>
<dbReference type="InterPro" id="IPR011965">
    <property type="entry name" value="PaaX_trns_reg"/>
</dbReference>
<dbReference type="PANTHER" id="PTHR30319:SF1">
    <property type="entry name" value="TRANSCRIPTIONAL REPRESSOR PAAX"/>
    <property type="match status" value="1"/>
</dbReference>
<accession>S5XLX5</accession>
<dbReference type="KEGG" id="pami:JCM7686_1155"/>
<dbReference type="Gene3D" id="1.20.58.1460">
    <property type="match status" value="1"/>
</dbReference>
<dbReference type="PIRSF" id="PIRSF020623">
    <property type="entry name" value="PaaX"/>
    <property type="match status" value="1"/>
</dbReference>
<dbReference type="STRING" id="1367847.JCM7686_1155"/>
<feature type="domain" description="Transcriptional repressor PaaX-like N-terminal" evidence="1">
    <location>
        <begin position="17"/>
        <end position="83"/>
    </location>
</feature>
<dbReference type="eggNOG" id="COG3327">
    <property type="taxonomic scope" value="Bacteria"/>
</dbReference>
<dbReference type="PATRIC" id="fig|1367847.3.peg.1122"/>
<dbReference type="Pfam" id="PF08223">
    <property type="entry name" value="PaaX_C"/>
    <property type="match status" value="1"/>
</dbReference>
<keyword evidence="4" id="KW-1185">Reference proteome</keyword>
<proteinExistence type="predicted"/>
<dbReference type="Gene3D" id="1.10.10.10">
    <property type="entry name" value="Winged helix-like DNA-binding domain superfamily/Winged helix DNA-binding domain"/>
    <property type="match status" value="1"/>
</dbReference>
<dbReference type="EMBL" id="CP006650">
    <property type="protein sequence ID" value="AGT08264.1"/>
    <property type="molecule type" value="Genomic_DNA"/>
</dbReference>
<sequence>MTPSAHLPALLDTLSLRATSFIVTVYGDVVVPRGEVLWMGNLIEICARVGISESLVRTAVSRLVQAGQLAGERVGRRSYYRLAPTARAEFSQVAKLLYRPLPEAKGWLILQAPDLPDELLRRLRLGRLEGNVLIAPDHGQTPPKAALALHAALGASDPSLAACWDLPPLQAAYAEMIARFAPLAKALTTGEQISAEEALIARLLLVECYRKPLLRDPRLPATALPSTWSGHDAHRLFAQLYRQLSGPAERYIGQNLEGESGFLPATSAISNARLTDLD</sequence>
<dbReference type="Pfam" id="PF07848">
    <property type="entry name" value="PaaX"/>
    <property type="match status" value="1"/>
</dbReference>
<dbReference type="SUPFAM" id="SSF46785">
    <property type="entry name" value="Winged helix' DNA-binding domain"/>
    <property type="match status" value="1"/>
</dbReference>
<dbReference type="AlphaFoldDB" id="S5XLX5"/>
<evidence type="ECO:0000313" key="3">
    <source>
        <dbReference type="EMBL" id="AGT08264.1"/>
    </source>
</evidence>
<dbReference type="RefSeq" id="WP_020949902.1">
    <property type="nucleotide sequence ID" value="NC_022041.1"/>
</dbReference>
<dbReference type="CDD" id="cd00090">
    <property type="entry name" value="HTH_ARSR"/>
    <property type="match status" value="1"/>
</dbReference>
<dbReference type="InterPro" id="IPR013225">
    <property type="entry name" value="PaaX_C"/>
</dbReference>
<organism evidence="3 4">
    <name type="scientific">Paracoccus aminophilus JCM 7686</name>
    <dbReference type="NCBI Taxonomy" id="1367847"/>
    <lineage>
        <taxon>Bacteria</taxon>
        <taxon>Pseudomonadati</taxon>
        <taxon>Pseudomonadota</taxon>
        <taxon>Alphaproteobacteria</taxon>
        <taxon>Rhodobacterales</taxon>
        <taxon>Paracoccaceae</taxon>
        <taxon>Paracoccus</taxon>
    </lineage>
</organism>
<dbReference type="OrthoDB" id="2270427at2"/>
<dbReference type="InterPro" id="IPR036388">
    <property type="entry name" value="WH-like_DNA-bd_sf"/>
</dbReference>
<dbReference type="GO" id="GO:0006355">
    <property type="term" value="P:regulation of DNA-templated transcription"/>
    <property type="evidence" value="ECO:0007669"/>
    <property type="project" value="UniProtKB-ARBA"/>
</dbReference>
<dbReference type="HOGENOM" id="CLU_067515_2_0_5"/>
<name>S5XLX5_PARAH</name>
<dbReference type="InterPro" id="IPR012906">
    <property type="entry name" value="PaaX-like_N"/>
</dbReference>
<evidence type="ECO:0000259" key="1">
    <source>
        <dbReference type="Pfam" id="PF07848"/>
    </source>
</evidence>
<evidence type="ECO:0000259" key="2">
    <source>
        <dbReference type="Pfam" id="PF08223"/>
    </source>
</evidence>
<dbReference type="InterPro" id="IPR036390">
    <property type="entry name" value="WH_DNA-bd_sf"/>
</dbReference>
<evidence type="ECO:0000313" key="4">
    <source>
        <dbReference type="Proteomes" id="UP000015480"/>
    </source>
</evidence>
<protein>
    <submittedName>
        <fullName evidence="3">Phenylacetic acid degradation operon negative regulatory protein PaaX</fullName>
    </submittedName>
</protein>
<dbReference type="Proteomes" id="UP000015480">
    <property type="component" value="Chromosome"/>
</dbReference>
<gene>
    <name evidence="3" type="ORF">JCM7686_1155</name>
</gene>
<dbReference type="GO" id="GO:0006351">
    <property type="term" value="P:DNA-templated transcription"/>
    <property type="evidence" value="ECO:0007669"/>
    <property type="project" value="InterPro"/>
</dbReference>